<dbReference type="AlphaFoldDB" id="A0A1B9FVG3"/>
<evidence type="ECO:0000256" key="1">
    <source>
        <dbReference type="SAM" id="MobiDB-lite"/>
    </source>
</evidence>
<reference evidence="3" key="3">
    <citation type="submission" date="2014-01" db="EMBL/GenBank/DDBJ databases">
        <title>Evolution of pathogenesis and genome organization in the Tremellales.</title>
        <authorList>
            <person name="Cuomo C."/>
            <person name="Litvintseva A."/>
            <person name="Heitman J."/>
            <person name="Chen Y."/>
            <person name="Sun S."/>
            <person name="Springer D."/>
            <person name="Dromer F."/>
            <person name="Young S."/>
            <person name="Zeng Q."/>
            <person name="Chapman S."/>
            <person name="Gujja S."/>
            <person name="Saif S."/>
            <person name="Birren B."/>
        </authorList>
    </citation>
    <scope>NUCLEOTIDE SEQUENCE</scope>
    <source>
        <strain evidence="3">CBS 10118</strain>
    </source>
</reference>
<dbReference type="PROSITE" id="PS50172">
    <property type="entry name" value="BRCT"/>
    <property type="match status" value="1"/>
</dbReference>
<keyword evidence="5" id="KW-1185">Reference proteome</keyword>
<dbReference type="KEGG" id="kbi:30211495"/>
<reference evidence="4" key="4">
    <citation type="submission" date="2024-02" db="EMBL/GenBank/DDBJ databases">
        <title>Comparative genomics of Cryptococcus and Kwoniella reveals pathogenesis evolution and contrasting modes of karyotype evolution via chromosome fusion or intercentromeric recombination.</title>
        <authorList>
            <person name="Coelho M.A."/>
            <person name="David-Palma M."/>
            <person name="Shea T."/>
            <person name="Bowers K."/>
            <person name="McGinley-Smith S."/>
            <person name="Mohammad A.W."/>
            <person name="Gnirke A."/>
            <person name="Yurkov A.M."/>
            <person name="Nowrousian M."/>
            <person name="Sun S."/>
            <person name="Cuomo C.A."/>
            <person name="Heitman J."/>
        </authorList>
    </citation>
    <scope>NUCLEOTIDE SEQUENCE</scope>
    <source>
        <strain evidence="4">CBS 10118</strain>
    </source>
</reference>
<protein>
    <recommendedName>
        <fullName evidence="2">BRCT domain-containing protein</fullName>
    </recommendedName>
</protein>
<dbReference type="InterPro" id="IPR001357">
    <property type="entry name" value="BRCT_dom"/>
</dbReference>
<sequence length="349" mass="39080">MTITQRDPTPPRGIFYRNRRPMMFFVSGGGEAIHCILESNGARITRSLSAAQIIVFNRDNCSTISWPTSAEEIDILERVREIGGHQPVVASTWVCECSREGRLVDRSKYFILLNSHDIVAPSSPSSRIAQSVTPLNASSLRSTGSAPAQPSPLLHLNQGNQTIVLPQAARHKLQSITPGRRTDNNWASSIPRGDHNLPFPYAQSTSDAQVTYTASSSAIQEITKEQAQSIIVTELYQFAHKRSSVTESDLKLFLKELEGRRKERAWRLFYRRENEVIDQLLRNQGLDPTGWHSFSGKKRKVHDSNIDNDGDYEKDDGVGTIRRGPGAYTTKKKASRMKGWAWVTEGDES</sequence>
<feature type="region of interest" description="Disordered" evidence="1">
    <location>
        <begin position="292"/>
        <end position="330"/>
    </location>
</feature>
<evidence type="ECO:0000313" key="5">
    <source>
        <dbReference type="Proteomes" id="UP000092730"/>
    </source>
</evidence>
<dbReference type="InterPro" id="IPR036420">
    <property type="entry name" value="BRCT_dom_sf"/>
</dbReference>
<dbReference type="EMBL" id="KI894024">
    <property type="protein sequence ID" value="OCF22755.1"/>
    <property type="molecule type" value="Genomic_DNA"/>
</dbReference>
<feature type="domain" description="BRCT" evidence="2">
    <location>
        <begin position="36"/>
        <end position="111"/>
    </location>
</feature>
<dbReference type="RefSeq" id="XP_019043825.1">
    <property type="nucleotide sequence ID" value="XM_019193702.1"/>
</dbReference>
<dbReference type="OrthoDB" id="10511129at2759"/>
<dbReference type="VEuPathDB" id="FungiDB:I302_07096"/>
<name>A0A1B9FVG3_9TREE</name>
<dbReference type="EMBL" id="CP144547">
    <property type="protein sequence ID" value="WVW86483.1"/>
    <property type="molecule type" value="Genomic_DNA"/>
</dbReference>
<reference evidence="3" key="1">
    <citation type="submission" date="2013-07" db="EMBL/GenBank/DDBJ databases">
        <title>The Genome Sequence of Cryptococcus bestiolae CBS10118.</title>
        <authorList>
            <consortium name="The Broad Institute Genome Sequencing Platform"/>
            <person name="Cuomo C."/>
            <person name="Litvintseva A."/>
            <person name="Chen Y."/>
            <person name="Heitman J."/>
            <person name="Sun S."/>
            <person name="Springer D."/>
            <person name="Dromer F."/>
            <person name="Young S.K."/>
            <person name="Zeng Q."/>
            <person name="Gargeya S."/>
            <person name="Fitzgerald M."/>
            <person name="Abouelleil A."/>
            <person name="Alvarado L."/>
            <person name="Berlin A.M."/>
            <person name="Chapman S.B."/>
            <person name="Dewar J."/>
            <person name="Goldberg J."/>
            <person name="Griggs A."/>
            <person name="Gujja S."/>
            <person name="Hansen M."/>
            <person name="Howarth C."/>
            <person name="Imamovic A."/>
            <person name="Larimer J."/>
            <person name="McCowan C."/>
            <person name="Murphy C."/>
            <person name="Pearson M."/>
            <person name="Priest M."/>
            <person name="Roberts A."/>
            <person name="Saif S."/>
            <person name="Shea T."/>
            <person name="Sykes S."/>
            <person name="Wortman J."/>
            <person name="Nusbaum C."/>
            <person name="Birren B."/>
        </authorList>
    </citation>
    <scope>NUCLEOTIDE SEQUENCE [LARGE SCALE GENOMIC DNA]</scope>
    <source>
        <strain evidence="3">CBS 10118</strain>
    </source>
</reference>
<gene>
    <name evidence="3" type="ORF">I302_07096</name>
    <name evidence="4" type="ORF">I302_108531</name>
</gene>
<evidence type="ECO:0000313" key="4">
    <source>
        <dbReference type="EMBL" id="WVW86483.1"/>
    </source>
</evidence>
<evidence type="ECO:0000313" key="3">
    <source>
        <dbReference type="EMBL" id="OCF22755.1"/>
    </source>
</evidence>
<evidence type="ECO:0000259" key="2">
    <source>
        <dbReference type="PROSITE" id="PS50172"/>
    </source>
</evidence>
<dbReference type="SUPFAM" id="SSF52113">
    <property type="entry name" value="BRCT domain"/>
    <property type="match status" value="1"/>
</dbReference>
<dbReference type="Proteomes" id="UP000092730">
    <property type="component" value="Chromosome 7"/>
</dbReference>
<reference evidence="4" key="2">
    <citation type="submission" date="2013-07" db="EMBL/GenBank/DDBJ databases">
        <authorList>
            <consortium name="The Broad Institute Genome Sequencing Platform"/>
            <person name="Cuomo C."/>
            <person name="Litvintseva A."/>
            <person name="Chen Y."/>
            <person name="Heitman J."/>
            <person name="Sun S."/>
            <person name="Springer D."/>
            <person name="Dromer F."/>
            <person name="Young S.K."/>
            <person name="Zeng Q."/>
            <person name="Gargeya S."/>
            <person name="Fitzgerald M."/>
            <person name="Abouelleil A."/>
            <person name="Alvarado L."/>
            <person name="Berlin A.M."/>
            <person name="Chapman S.B."/>
            <person name="Dewar J."/>
            <person name="Goldberg J."/>
            <person name="Griggs A."/>
            <person name="Gujja S."/>
            <person name="Hansen M."/>
            <person name="Howarth C."/>
            <person name="Imamovic A."/>
            <person name="Larimer J."/>
            <person name="McCowan C."/>
            <person name="Murphy C."/>
            <person name="Pearson M."/>
            <person name="Priest M."/>
            <person name="Roberts A."/>
            <person name="Saif S."/>
            <person name="Shea T."/>
            <person name="Sykes S."/>
            <person name="Wortman J."/>
            <person name="Nusbaum C."/>
            <person name="Birren B."/>
        </authorList>
    </citation>
    <scope>NUCLEOTIDE SEQUENCE</scope>
    <source>
        <strain evidence="4">CBS 10118</strain>
    </source>
</reference>
<dbReference type="GeneID" id="30211495"/>
<accession>A0A1B9FVG3</accession>
<proteinExistence type="predicted"/>
<organism evidence="3">
    <name type="scientific">Kwoniella bestiolae CBS 10118</name>
    <dbReference type="NCBI Taxonomy" id="1296100"/>
    <lineage>
        <taxon>Eukaryota</taxon>
        <taxon>Fungi</taxon>
        <taxon>Dikarya</taxon>
        <taxon>Basidiomycota</taxon>
        <taxon>Agaricomycotina</taxon>
        <taxon>Tremellomycetes</taxon>
        <taxon>Tremellales</taxon>
        <taxon>Cryptococcaceae</taxon>
        <taxon>Kwoniella</taxon>
    </lineage>
</organism>